<name>A0A098LI71_9BACT</name>
<dbReference type="GO" id="GO:0016020">
    <property type="term" value="C:membrane"/>
    <property type="evidence" value="ECO:0007669"/>
    <property type="project" value="UniProtKB-SubCell"/>
</dbReference>
<evidence type="ECO:0000256" key="2">
    <source>
        <dbReference type="ARBA" id="ARBA00022692"/>
    </source>
</evidence>
<dbReference type="PANTHER" id="PTHR30386:SF26">
    <property type="entry name" value="TRANSPORT PROTEIN COMB"/>
    <property type="match status" value="1"/>
</dbReference>
<dbReference type="Proteomes" id="UP000030185">
    <property type="component" value="Unassembled WGS sequence"/>
</dbReference>
<keyword evidence="2 5" id="KW-0812">Transmembrane</keyword>
<dbReference type="AlphaFoldDB" id="A0A098LI71"/>
<keyword evidence="3 5" id="KW-1133">Transmembrane helix</keyword>
<evidence type="ECO:0000256" key="4">
    <source>
        <dbReference type="ARBA" id="ARBA00023136"/>
    </source>
</evidence>
<reference evidence="6 7" key="1">
    <citation type="submission" date="2014-09" db="EMBL/GenBank/DDBJ databases">
        <title>Sporocytophaga myxococcoides PG-01 genome sequencing.</title>
        <authorList>
            <person name="Liu L."/>
            <person name="Gao P.J."/>
            <person name="Chen G.J."/>
            <person name="Wang L.S."/>
        </authorList>
    </citation>
    <scope>NUCLEOTIDE SEQUENCE [LARGE SCALE GENOMIC DNA]</scope>
    <source>
        <strain evidence="6 7">PG-01</strain>
    </source>
</reference>
<dbReference type="PANTHER" id="PTHR30386">
    <property type="entry name" value="MEMBRANE FUSION SUBUNIT OF EMRAB-TOLC MULTIDRUG EFFLUX PUMP"/>
    <property type="match status" value="1"/>
</dbReference>
<dbReference type="Gene3D" id="1.10.287.470">
    <property type="entry name" value="Helix hairpin bin"/>
    <property type="match status" value="1"/>
</dbReference>
<comment type="subcellular location">
    <subcellularLocation>
        <location evidence="1">Membrane</location>
        <topology evidence="1">Single-pass membrane protein</topology>
    </subcellularLocation>
</comment>
<dbReference type="SUPFAM" id="SSF56954">
    <property type="entry name" value="Outer membrane efflux proteins (OEP)"/>
    <property type="match status" value="1"/>
</dbReference>
<dbReference type="EMBL" id="BBLT01000009">
    <property type="protein sequence ID" value="GAL86701.1"/>
    <property type="molecule type" value="Genomic_DNA"/>
</dbReference>
<gene>
    <name evidence="6" type="ORF">MYP_3931</name>
</gene>
<dbReference type="OrthoDB" id="7057889at2"/>
<dbReference type="eggNOG" id="COG1566">
    <property type="taxonomic scope" value="Bacteria"/>
</dbReference>
<dbReference type="Gene3D" id="2.40.30.170">
    <property type="match status" value="1"/>
</dbReference>
<protein>
    <submittedName>
        <fullName evidence="6">Putative hemolysin secretion transport system membrane protein</fullName>
    </submittedName>
</protein>
<evidence type="ECO:0000313" key="6">
    <source>
        <dbReference type="EMBL" id="GAL86701.1"/>
    </source>
</evidence>
<dbReference type="RefSeq" id="WP_045467079.1">
    <property type="nucleotide sequence ID" value="NZ_BBLT01000009.1"/>
</dbReference>
<keyword evidence="7" id="KW-1185">Reference proteome</keyword>
<accession>A0A098LI71</accession>
<dbReference type="STRING" id="153721.MYP_3931"/>
<dbReference type="InterPro" id="IPR050739">
    <property type="entry name" value="MFP"/>
</dbReference>
<keyword evidence="4 5" id="KW-0472">Membrane</keyword>
<organism evidence="6 7">
    <name type="scientific">Sporocytophaga myxococcoides</name>
    <dbReference type="NCBI Taxonomy" id="153721"/>
    <lineage>
        <taxon>Bacteria</taxon>
        <taxon>Pseudomonadati</taxon>
        <taxon>Bacteroidota</taxon>
        <taxon>Cytophagia</taxon>
        <taxon>Cytophagales</taxon>
        <taxon>Cytophagaceae</taxon>
        <taxon>Sporocytophaga</taxon>
    </lineage>
</organism>
<evidence type="ECO:0000256" key="5">
    <source>
        <dbReference type="SAM" id="Phobius"/>
    </source>
</evidence>
<proteinExistence type="predicted"/>
<evidence type="ECO:0000256" key="3">
    <source>
        <dbReference type="ARBA" id="ARBA00022989"/>
    </source>
</evidence>
<evidence type="ECO:0000313" key="7">
    <source>
        <dbReference type="Proteomes" id="UP000030185"/>
    </source>
</evidence>
<evidence type="ECO:0000256" key="1">
    <source>
        <dbReference type="ARBA" id="ARBA00004167"/>
    </source>
</evidence>
<comment type="caution">
    <text evidence="6">The sequence shown here is derived from an EMBL/GenBank/DDBJ whole genome shotgun (WGS) entry which is preliminary data.</text>
</comment>
<feature type="transmembrane region" description="Helical" evidence="5">
    <location>
        <begin position="24"/>
        <end position="47"/>
    </location>
</feature>
<sequence length="442" mass="50845">MVEIEDNIRRSDAVHEMMARTPPWIARTGSILLFIWFCILITLSFIIKYPEILDGPINITTKTPPAELVAKANGRINLLVTNNDKVSKDQIIAYIKNPASFEEVVLLNKLMPFFEGLVNNPAKIRSKMDSIPNLTNLGQVQNAYNAFVSKLFAYDLTYTLEKNKRLVASNLEQVGTLERKAILLDEKDKVLQQELQIAEDNFKKDQSLYERGHISKLDYDASKTNFLQTRKNIQTNRQALIENRQNLQHLTYNNNELTLNDKEQKESLNVGIKASYNILVSELKAFKEEFFMTSPIYGNVTFFDVWNNNQFVNKGDQVAFIVTDSKDILGKLQVKGNKFGKVKLGQKVRVKLNSYPMSEYGILFGKVSNISKVNKNNVYVIDVDLPDTLITTYKKYIPYKHEMKGLGEIITENMSIIERIFYHMRSLGRKEYIGDEELQKKL</sequence>